<evidence type="ECO:0000313" key="2">
    <source>
        <dbReference type="Proteomes" id="UP001350005"/>
    </source>
</evidence>
<sequence>MNKEIKIPYTKNTVEARQVLQSLGYKPLSFFQGKKYVFGIISDCANAYTAWQEKDYSTFDNREAYHETKPCDLQTFTKKLKNYEN</sequence>
<protein>
    <submittedName>
        <fullName evidence="1">Uncharacterized protein</fullName>
    </submittedName>
</protein>
<dbReference type="EMBL" id="JAZGJU010000082">
    <property type="protein sequence ID" value="MEE6130247.1"/>
    <property type="molecule type" value="Genomic_DNA"/>
</dbReference>
<name>A0ABU7R627_9FLAO</name>
<comment type="caution">
    <text evidence="1">The sequence shown here is derived from an EMBL/GenBank/DDBJ whole genome shotgun (WGS) entry which is preliminary data.</text>
</comment>
<dbReference type="Proteomes" id="UP001350005">
    <property type="component" value="Unassembled WGS sequence"/>
</dbReference>
<organism evidence="1 2">
    <name type="scientific">Chryseobacterium arthrosphaerae</name>
    <dbReference type="NCBI Taxonomy" id="651561"/>
    <lineage>
        <taxon>Bacteria</taxon>
        <taxon>Pseudomonadati</taxon>
        <taxon>Bacteroidota</taxon>
        <taxon>Flavobacteriia</taxon>
        <taxon>Flavobacteriales</taxon>
        <taxon>Weeksellaceae</taxon>
        <taxon>Chryseobacterium group</taxon>
        <taxon>Chryseobacterium</taxon>
    </lineage>
</organism>
<proteinExistence type="predicted"/>
<accession>A0ABU7R627</accession>
<keyword evidence="2" id="KW-1185">Reference proteome</keyword>
<dbReference type="RefSeq" id="WP_330937602.1">
    <property type="nucleotide sequence ID" value="NZ_JAZGJU010000082.1"/>
</dbReference>
<evidence type="ECO:0000313" key="1">
    <source>
        <dbReference type="EMBL" id="MEE6130247.1"/>
    </source>
</evidence>
<gene>
    <name evidence="1" type="ORF">V2E39_22805</name>
</gene>
<reference evidence="1 2" key="1">
    <citation type="submission" date="2024-01" db="EMBL/GenBank/DDBJ databases">
        <title>Whole genome of Chryseobacterium arthrosphaerae NNCa 2741.</title>
        <authorList>
            <person name="Boriskina E.V."/>
            <person name="Gordinskaya N.A."/>
            <person name="Kropotov V.S."/>
            <person name="Alekseeva A.E."/>
            <person name="Makhova M.A."/>
            <person name="Kryazhev D.V."/>
            <person name="Shkurkina I.S."/>
        </authorList>
    </citation>
    <scope>NUCLEOTIDE SEQUENCE [LARGE SCALE GENOMIC DNA]</scope>
    <source>
        <strain evidence="1 2">NNCa 2741</strain>
    </source>
</reference>